<dbReference type="EMBL" id="SWCO01000005">
    <property type="protein sequence ID" value="TKB03153.1"/>
    <property type="molecule type" value="Genomic_DNA"/>
</dbReference>
<dbReference type="OrthoDB" id="3776971at2"/>
<feature type="transmembrane region" description="Helical" evidence="1">
    <location>
        <begin position="216"/>
        <end position="236"/>
    </location>
</feature>
<accession>A0A4U0ZI24</accession>
<keyword evidence="3" id="KW-1185">Reference proteome</keyword>
<feature type="transmembrane region" description="Helical" evidence="1">
    <location>
        <begin position="331"/>
        <end position="356"/>
    </location>
</feature>
<feature type="transmembrane region" description="Helical" evidence="1">
    <location>
        <begin position="106"/>
        <end position="128"/>
    </location>
</feature>
<evidence type="ECO:0008006" key="4">
    <source>
        <dbReference type="Google" id="ProtNLM"/>
    </source>
</evidence>
<sequence>MNTASHTSKSAKAVVRYKHLPSISDALSRNRIIPHLANKRLLMPLFIAILLTYNSTRAVTLSVLSDAFFQVAAFVYASLALYYVATLRVSAETIGNYMKAHPVHEVGLSALLGALPGCGGAIIVVTQYTRGVTSFGAVVAVLTSTMGDAAFLLLAQAPFDALTVMAVGVTVGAMTGLVVNKFHNYKAPEADGALQQSQNCNNPKAVSNKAISLSKVFWMIASLPSLAIALGLALQLPIHSYLAISENTLTLIGASLCVSSLALWSLCGSGNGYASITKEDITPPPPKWQEKAALDTQFVLAWVVLAFLVFELSVVWFGLDIPGLLQSMGPGLVGLAIVIGFLPGCGPQILVTSLYLNGAVPFSAQLGNAISNDGDALFPAIALSPKAALIATVYSAIPAFLVGYGYWYLFE</sequence>
<dbReference type="RefSeq" id="WP_136781871.1">
    <property type="nucleotide sequence ID" value="NZ_SWCO01000005.1"/>
</dbReference>
<feature type="transmembrane region" description="Helical" evidence="1">
    <location>
        <begin position="67"/>
        <end position="85"/>
    </location>
</feature>
<dbReference type="InterPro" id="IPR021552">
    <property type="entry name" value="ArsP_2"/>
</dbReference>
<evidence type="ECO:0000313" key="3">
    <source>
        <dbReference type="Proteomes" id="UP000305471"/>
    </source>
</evidence>
<keyword evidence="1" id="KW-1133">Transmembrane helix</keyword>
<feature type="transmembrane region" description="Helical" evidence="1">
    <location>
        <begin position="248"/>
        <end position="266"/>
    </location>
</feature>
<gene>
    <name evidence="2" type="ORF">E5672_08880</name>
</gene>
<feature type="transmembrane region" description="Helical" evidence="1">
    <location>
        <begin position="161"/>
        <end position="179"/>
    </location>
</feature>
<comment type="caution">
    <text evidence="2">The sequence shown here is derived from an EMBL/GenBank/DDBJ whole genome shotgun (WGS) entry which is preliminary data.</text>
</comment>
<evidence type="ECO:0000256" key="1">
    <source>
        <dbReference type="SAM" id="Phobius"/>
    </source>
</evidence>
<dbReference type="AlphaFoldDB" id="A0A4U0ZI24"/>
<dbReference type="Pfam" id="PF11449">
    <property type="entry name" value="ArsP_2"/>
    <property type="match status" value="1"/>
</dbReference>
<evidence type="ECO:0000313" key="2">
    <source>
        <dbReference type="EMBL" id="TKB03153.1"/>
    </source>
</evidence>
<feature type="transmembrane region" description="Helical" evidence="1">
    <location>
        <begin position="134"/>
        <end position="154"/>
    </location>
</feature>
<keyword evidence="1" id="KW-0472">Membrane</keyword>
<protein>
    <recommendedName>
        <fullName evidence="4">10TM heavy-metal exporter</fullName>
    </recommendedName>
</protein>
<feature type="transmembrane region" description="Helical" evidence="1">
    <location>
        <begin position="298"/>
        <end position="319"/>
    </location>
</feature>
<proteinExistence type="predicted"/>
<name>A0A4U0ZI24_9ALTE</name>
<keyword evidence="1" id="KW-0812">Transmembrane</keyword>
<feature type="transmembrane region" description="Helical" evidence="1">
    <location>
        <begin position="41"/>
        <end position="61"/>
    </location>
</feature>
<organism evidence="2 3">
    <name type="scientific">Alteromonas portus</name>
    <dbReference type="NCBI Taxonomy" id="2565549"/>
    <lineage>
        <taxon>Bacteria</taxon>
        <taxon>Pseudomonadati</taxon>
        <taxon>Pseudomonadota</taxon>
        <taxon>Gammaproteobacteria</taxon>
        <taxon>Alteromonadales</taxon>
        <taxon>Alteromonadaceae</taxon>
        <taxon>Alteromonas/Salinimonas group</taxon>
        <taxon>Alteromonas</taxon>
    </lineage>
</organism>
<feature type="transmembrane region" description="Helical" evidence="1">
    <location>
        <begin position="387"/>
        <end position="409"/>
    </location>
</feature>
<reference evidence="2 3" key="1">
    <citation type="submission" date="2019-04" db="EMBL/GenBank/DDBJ databases">
        <title>Alteromonas portus sp. nov., an alginate lyase-excreting marine bacterium.</title>
        <authorList>
            <person name="Huang H."/>
            <person name="Mo K."/>
            <person name="Bao S."/>
        </authorList>
    </citation>
    <scope>NUCLEOTIDE SEQUENCE [LARGE SCALE GENOMIC DNA]</scope>
    <source>
        <strain evidence="2 3">HB161718</strain>
    </source>
</reference>
<dbReference type="NCBIfam" id="NF037962">
    <property type="entry name" value="arsenic_eff"/>
    <property type="match status" value="1"/>
</dbReference>
<dbReference type="Proteomes" id="UP000305471">
    <property type="component" value="Unassembled WGS sequence"/>
</dbReference>